<name>A0A1S1NQ77_9MYCO</name>
<feature type="transmembrane region" description="Helical" evidence="7">
    <location>
        <begin position="299"/>
        <end position="316"/>
    </location>
</feature>
<protein>
    <recommendedName>
        <fullName evidence="8">Integral membrane bound transporter domain-containing protein</fullName>
    </recommendedName>
</protein>
<proteinExistence type="inferred from homology"/>
<sequence length="368" mass="38001">MCAVRTKASGLVGLGPADNDHVHACRVVIGLVVPGVVLLIAERPDLIIFAVFGSFTGMYGRAESHRLRLRHQAQAGTVLLTGVGTGVVLSSVHARSWMLVATEVVFASIGSLVTDRLGLSPQGPFYGIFAVGAVATIPADRVAAWPALSICAATATFCILVSTVGMLAAPGPGGRQLHDVRPTACAAKRRAADSRVHALRYALAISAAGSSGLLLGIDHANWAMAAAAVPLAAANARDGHSLSVSGVIQRGMHRVLGTLAGLVVAALLLLPHLGATFLAAVVIALLFPTELFMTRHYGLAVWFFTPLIMLMTQLAAPAEPLTFLADRAIDNLIGVAAGIAVAVLIRGGRSTTPTHDRLAVGSPKGTPR</sequence>
<keyword evidence="5 7" id="KW-0472">Membrane</keyword>
<dbReference type="InterPro" id="IPR049453">
    <property type="entry name" value="Memb_transporter_dom"/>
</dbReference>
<keyword evidence="10" id="KW-1185">Reference proteome</keyword>
<evidence type="ECO:0000256" key="5">
    <source>
        <dbReference type="ARBA" id="ARBA00023136"/>
    </source>
</evidence>
<feature type="transmembrane region" description="Helical" evidence="7">
    <location>
        <begin position="145"/>
        <end position="169"/>
    </location>
</feature>
<evidence type="ECO:0000259" key="8">
    <source>
        <dbReference type="Pfam" id="PF13515"/>
    </source>
</evidence>
<dbReference type="AlphaFoldDB" id="A0A1S1NQ77"/>
<gene>
    <name evidence="9" type="ORF">BKN37_01730</name>
</gene>
<dbReference type="PANTHER" id="PTHR30509">
    <property type="entry name" value="P-HYDROXYBENZOIC ACID EFFLUX PUMP SUBUNIT-RELATED"/>
    <property type="match status" value="1"/>
</dbReference>
<evidence type="ECO:0000256" key="1">
    <source>
        <dbReference type="ARBA" id="ARBA00004651"/>
    </source>
</evidence>
<comment type="caution">
    <text evidence="9">The sequence shown here is derived from an EMBL/GenBank/DDBJ whole genome shotgun (WGS) entry which is preliminary data.</text>
</comment>
<organism evidence="9 10">
    <name type="scientific">Mycobacterium talmoniae</name>
    <dbReference type="NCBI Taxonomy" id="1858794"/>
    <lineage>
        <taxon>Bacteria</taxon>
        <taxon>Bacillati</taxon>
        <taxon>Actinomycetota</taxon>
        <taxon>Actinomycetes</taxon>
        <taxon>Mycobacteriales</taxon>
        <taxon>Mycobacteriaceae</taxon>
        <taxon>Mycobacterium</taxon>
    </lineage>
</organism>
<feature type="transmembrane region" description="Helical" evidence="7">
    <location>
        <begin position="259"/>
        <end position="287"/>
    </location>
</feature>
<dbReference type="GO" id="GO:0005886">
    <property type="term" value="C:plasma membrane"/>
    <property type="evidence" value="ECO:0007669"/>
    <property type="project" value="UniProtKB-SubCell"/>
</dbReference>
<dbReference type="EMBL" id="MLQM01000004">
    <property type="protein sequence ID" value="OHV06509.1"/>
    <property type="molecule type" value="Genomic_DNA"/>
</dbReference>
<reference evidence="9 10" key="1">
    <citation type="submission" date="2016-10" db="EMBL/GenBank/DDBJ databases">
        <title>Genome sequence of Mycobacterium talmonii.</title>
        <authorList>
            <person name="Greninger A.L."/>
            <person name="Elliott B."/>
            <person name="Vasireddy S."/>
            <person name="Vasireddy R."/>
        </authorList>
    </citation>
    <scope>NUCLEOTIDE SEQUENCE [LARGE SCALE GENOMIC DNA]</scope>
    <source>
        <strain evidence="10">NE-TNMC-100812</strain>
    </source>
</reference>
<feature type="transmembrane region" description="Helical" evidence="7">
    <location>
        <begin position="74"/>
        <end position="91"/>
    </location>
</feature>
<accession>A0A1S1NQ77</accession>
<keyword evidence="2" id="KW-1003">Cell membrane</keyword>
<dbReference type="Proteomes" id="UP000179734">
    <property type="component" value="Unassembled WGS sequence"/>
</dbReference>
<evidence type="ECO:0000313" key="10">
    <source>
        <dbReference type="Proteomes" id="UP000179734"/>
    </source>
</evidence>
<comment type="subcellular location">
    <subcellularLocation>
        <location evidence="1">Cell membrane</location>
        <topology evidence="1">Multi-pass membrane protein</topology>
    </subcellularLocation>
</comment>
<evidence type="ECO:0000256" key="2">
    <source>
        <dbReference type="ARBA" id="ARBA00022475"/>
    </source>
</evidence>
<keyword evidence="3 7" id="KW-0812">Transmembrane</keyword>
<evidence type="ECO:0000256" key="7">
    <source>
        <dbReference type="SAM" id="Phobius"/>
    </source>
</evidence>
<feature type="transmembrane region" description="Helical" evidence="7">
    <location>
        <begin position="123"/>
        <end position="139"/>
    </location>
</feature>
<dbReference type="PANTHER" id="PTHR30509:SF9">
    <property type="entry name" value="MULTIDRUG RESISTANCE PROTEIN MDTO"/>
    <property type="match status" value="1"/>
</dbReference>
<evidence type="ECO:0000256" key="4">
    <source>
        <dbReference type="ARBA" id="ARBA00022989"/>
    </source>
</evidence>
<evidence type="ECO:0000256" key="3">
    <source>
        <dbReference type="ARBA" id="ARBA00022692"/>
    </source>
</evidence>
<evidence type="ECO:0000256" key="6">
    <source>
        <dbReference type="ARBA" id="ARBA00043993"/>
    </source>
</evidence>
<feature type="transmembrane region" description="Helical" evidence="7">
    <location>
        <begin position="328"/>
        <end position="345"/>
    </location>
</feature>
<feature type="domain" description="Integral membrane bound transporter" evidence="8">
    <location>
        <begin position="211"/>
        <end position="341"/>
    </location>
</feature>
<dbReference type="Pfam" id="PF13515">
    <property type="entry name" value="FUSC_2"/>
    <property type="match status" value="1"/>
</dbReference>
<keyword evidence="4 7" id="KW-1133">Transmembrane helix</keyword>
<evidence type="ECO:0000313" key="9">
    <source>
        <dbReference type="EMBL" id="OHV06509.1"/>
    </source>
</evidence>
<comment type="similarity">
    <text evidence="6">Belongs to the YccS/YhfK family.</text>
</comment>